<name>A0A5K1JRQ3_9APHY</name>
<keyword evidence="2" id="KW-0418">Kinase</keyword>
<evidence type="ECO:0000256" key="1">
    <source>
        <dbReference type="SAM" id="Phobius"/>
    </source>
</evidence>
<feature type="transmembrane region" description="Helical" evidence="1">
    <location>
        <begin position="27"/>
        <end position="49"/>
    </location>
</feature>
<keyword evidence="2" id="KW-0808">Transferase</keyword>
<feature type="transmembrane region" description="Helical" evidence="1">
    <location>
        <begin position="96"/>
        <end position="119"/>
    </location>
</feature>
<gene>
    <name evidence="2" type="primary">I1RA39</name>
</gene>
<dbReference type="AlphaFoldDB" id="A0A5K1JRQ3"/>
<accession>A0A5K1JRQ3</accession>
<keyword evidence="1" id="KW-0472">Membrane</keyword>
<protein>
    <submittedName>
        <fullName evidence="2">Protein kinase domain-containing protein</fullName>
    </submittedName>
</protein>
<dbReference type="EMBL" id="LR723725">
    <property type="protein sequence ID" value="VWO94003.1"/>
    <property type="molecule type" value="Genomic_DNA"/>
</dbReference>
<reference evidence="2" key="1">
    <citation type="submission" date="2019-10" db="EMBL/GenBank/DDBJ databases">
        <authorList>
            <person name="Nor Muhammad N."/>
        </authorList>
    </citation>
    <scope>NUCLEOTIDE SEQUENCE</scope>
</reference>
<organism evidence="2">
    <name type="scientific">Ganoderma boninense</name>
    <dbReference type="NCBI Taxonomy" id="34458"/>
    <lineage>
        <taxon>Eukaryota</taxon>
        <taxon>Fungi</taxon>
        <taxon>Dikarya</taxon>
        <taxon>Basidiomycota</taxon>
        <taxon>Agaricomycotina</taxon>
        <taxon>Agaricomycetes</taxon>
        <taxon>Polyporales</taxon>
        <taxon>Polyporaceae</taxon>
        <taxon>Ganoderma</taxon>
    </lineage>
</organism>
<dbReference type="GO" id="GO:0016301">
    <property type="term" value="F:kinase activity"/>
    <property type="evidence" value="ECO:0007669"/>
    <property type="project" value="UniProtKB-KW"/>
</dbReference>
<evidence type="ECO:0000313" key="2">
    <source>
        <dbReference type="EMBL" id="VWO94003.1"/>
    </source>
</evidence>
<keyword evidence="1" id="KW-0812">Transmembrane</keyword>
<proteinExistence type="predicted"/>
<keyword evidence="1" id="KW-1133">Transmembrane helix</keyword>
<sequence>MTIFTLSSLLGLIGAIGRKRTLVGLYASTITFTTVLSIATGIFFIYSLYHAGGEEQVRKCEQNAQNAQDPSDPNFQQTTSVDNWVCQTGFATGRTIVVVVYVIFWLIEIYGCVIAFNYVSQLDEEEQAQFSDQEKPAPQVTIVQPAYAFSERPNVYGGRA</sequence>